<name>A0A520MXW8_9GAMM</name>
<dbReference type="Proteomes" id="UP000319384">
    <property type="component" value="Unassembled WGS sequence"/>
</dbReference>
<protein>
    <recommendedName>
        <fullName evidence="4">DUF4345 domain-containing protein</fullName>
    </recommendedName>
</protein>
<evidence type="ECO:0000313" key="2">
    <source>
        <dbReference type="EMBL" id="RZO26087.1"/>
    </source>
</evidence>
<proteinExistence type="predicted"/>
<evidence type="ECO:0008006" key="4">
    <source>
        <dbReference type="Google" id="ProtNLM"/>
    </source>
</evidence>
<dbReference type="EMBL" id="SHBH01000018">
    <property type="protein sequence ID" value="RZO26087.1"/>
    <property type="molecule type" value="Genomic_DNA"/>
</dbReference>
<dbReference type="AlphaFoldDB" id="A0A520MXW8"/>
<reference evidence="2 3" key="1">
    <citation type="submission" date="2019-02" db="EMBL/GenBank/DDBJ databases">
        <title>Prokaryotic population dynamics and viral predation in marine succession experiment using metagenomics: the confinement effect.</title>
        <authorList>
            <person name="Haro-Moreno J.M."/>
            <person name="Rodriguez-Valera F."/>
            <person name="Lopez-Perez M."/>
        </authorList>
    </citation>
    <scope>NUCLEOTIDE SEQUENCE [LARGE SCALE GENOMIC DNA]</scope>
    <source>
        <strain evidence="2">MED-G162</strain>
    </source>
</reference>
<keyword evidence="1" id="KW-0472">Membrane</keyword>
<gene>
    <name evidence="2" type="ORF">EVA95_02585</name>
</gene>
<sequence>MTKIIKGYLFLIGLFSLIMGSWVMLSPNFISWYPAFDDIQRDTSLAIFVRTISGVFVASGYILLRFIFSSSKVQLGTVLIYLCAFTLVGKFCGFVYDTNGFQQHDVIASILGILTLIGLYVIHRHRKNLINYDL</sequence>
<keyword evidence="1" id="KW-1133">Transmembrane helix</keyword>
<feature type="transmembrane region" description="Helical" evidence="1">
    <location>
        <begin position="75"/>
        <end position="96"/>
    </location>
</feature>
<evidence type="ECO:0000256" key="1">
    <source>
        <dbReference type="SAM" id="Phobius"/>
    </source>
</evidence>
<accession>A0A520MXW8</accession>
<feature type="transmembrane region" description="Helical" evidence="1">
    <location>
        <begin position="102"/>
        <end position="122"/>
    </location>
</feature>
<keyword evidence="1" id="KW-0812">Transmembrane</keyword>
<feature type="transmembrane region" description="Helical" evidence="1">
    <location>
        <begin position="45"/>
        <end position="68"/>
    </location>
</feature>
<feature type="transmembrane region" description="Helical" evidence="1">
    <location>
        <begin position="7"/>
        <end position="25"/>
    </location>
</feature>
<comment type="caution">
    <text evidence="2">The sequence shown here is derived from an EMBL/GenBank/DDBJ whole genome shotgun (WGS) entry which is preliminary data.</text>
</comment>
<organism evidence="2 3">
    <name type="scientific">SAR86 cluster bacterium</name>
    <dbReference type="NCBI Taxonomy" id="2030880"/>
    <lineage>
        <taxon>Bacteria</taxon>
        <taxon>Pseudomonadati</taxon>
        <taxon>Pseudomonadota</taxon>
        <taxon>Gammaproteobacteria</taxon>
        <taxon>SAR86 cluster</taxon>
    </lineage>
</organism>
<evidence type="ECO:0000313" key="3">
    <source>
        <dbReference type="Proteomes" id="UP000319384"/>
    </source>
</evidence>